<proteinExistence type="predicted"/>
<evidence type="ECO:0000313" key="4">
    <source>
        <dbReference type="Proteomes" id="UP000253094"/>
    </source>
</evidence>
<protein>
    <submittedName>
        <fullName evidence="3">Uncharacterized protein</fullName>
    </submittedName>
</protein>
<dbReference type="AlphaFoldDB" id="A0A367FMA9"/>
<evidence type="ECO:0000313" key="3">
    <source>
        <dbReference type="EMBL" id="RCG31039.1"/>
    </source>
</evidence>
<evidence type="ECO:0000256" key="2">
    <source>
        <dbReference type="SAM" id="Phobius"/>
    </source>
</evidence>
<feature type="compositionally biased region" description="Basic and acidic residues" evidence="1">
    <location>
        <begin position="163"/>
        <end position="183"/>
    </location>
</feature>
<feature type="region of interest" description="Disordered" evidence="1">
    <location>
        <begin position="1"/>
        <end position="249"/>
    </location>
</feature>
<accession>A0A367FMA9</accession>
<keyword evidence="2" id="KW-0812">Transmembrane</keyword>
<reference evidence="3 4" key="1">
    <citation type="submission" date="2018-06" db="EMBL/GenBank/DDBJ databases">
        <title>Sphaerisporangium craniellae sp. nov., isolated from a marine sponge in the South China Sea.</title>
        <authorList>
            <person name="Li L."/>
        </authorList>
    </citation>
    <scope>NUCLEOTIDE SEQUENCE [LARGE SCALE GENOMIC DNA]</scope>
    <source>
        <strain evidence="3 4">CCTCC AA 208026</strain>
    </source>
</reference>
<sequence>MPRMTPEQLEAVVQAAKQHAPAARDDDPPPGDESDAPSGRPAPGRPTGAAKGRSFKVKGQKRRRPPAGARDSGDVGERDDGTEENDEGDTANVRRPAGPFLHPYGRSATYEQVKRDPSAAPATPEHRAPDLAGAIPGPRTPAVAPRSSAGEEASGIEQPTADFRPRPERRQDERRQDERRQDESAPGDASDDAGTVAVWRKASPGAGPSSVVDRLAEPPAGAEEVGHDGSVGLDELFGAPEPRRTPEWTPARRPEWTFETTSMAGDLGADATRARRTAERGGLARRWLRAVLVRLGDIPIRAVYGIGAAIVTAIVVVLVFTLFSGDKPEPVPVTPAQARGTASDATRAPAPTPIAVPPVPAAKAMTVFPASGTRIASLTVDRTAGISYAQYGPPWVKTSKDGFSAGQKAGPARRQAIIGSGPLPGAAPKPPATYEDYRKLAGKAVKWSLKYQPAGSKFAWTVSQRARYDLGWLLGYKVSYVTGGKKHTSQAYVMVIATGKKKPAMLFASVPDTSKALYYDLNMLFWTTRAL</sequence>
<dbReference type="Proteomes" id="UP000253094">
    <property type="component" value="Unassembled WGS sequence"/>
</dbReference>
<comment type="caution">
    <text evidence="3">The sequence shown here is derived from an EMBL/GenBank/DDBJ whole genome shotgun (WGS) entry which is preliminary data.</text>
</comment>
<keyword evidence="4" id="KW-1185">Reference proteome</keyword>
<gene>
    <name evidence="3" type="ORF">DQ384_13935</name>
</gene>
<feature type="compositionally biased region" description="Basic residues" evidence="1">
    <location>
        <begin position="53"/>
        <end position="65"/>
    </location>
</feature>
<evidence type="ECO:0000256" key="1">
    <source>
        <dbReference type="SAM" id="MobiDB-lite"/>
    </source>
</evidence>
<feature type="transmembrane region" description="Helical" evidence="2">
    <location>
        <begin position="302"/>
        <end position="323"/>
    </location>
</feature>
<dbReference type="EMBL" id="QOIL01000006">
    <property type="protein sequence ID" value="RCG31039.1"/>
    <property type="molecule type" value="Genomic_DNA"/>
</dbReference>
<feature type="compositionally biased region" description="Acidic residues" evidence="1">
    <location>
        <begin position="80"/>
        <end position="89"/>
    </location>
</feature>
<organism evidence="3 4">
    <name type="scientific">Sphaerisporangium album</name>
    <dbReference type="NCBI Taxonomy" id="509200"/>
    <lineage>
        <taxon>Bacteria</taxon>
        <taxon>Bacillati</taxon>
        <taxon>Actinomycetota</taxon>
        <taxon>Actinomycetes</taxon>
        <taxon>Streptosporangiales</taxon>
        <taxon>Streptosporangiaceae</taxon>
        <taxon>Sphaerisporangium</taxon>
    </lineage>
</organism>
<feature type="region of interest" description="Disordered" evidence="1">
    <location>
        <begin position="333"/>
        <end position="354"/>
    </location>
</feature>
<keyword evidence="2" id="KW-0472">Membrane</keyword>
<name>A0A367FMA9_9ACTN</name>
<keyword evidence="2" id="KW-1133">Transmembrane helix</keyword>